<evidence type="ECO:0000256" key="5">
    <source>
        <dbReference type="ARBA" id="ARBA00022763"/>
    </source>
</evidence>
<proteinExistence type="predicted"/>
<dbReference type="EMBL" id="PVNG01000006">
    <property type="protein sequence ID" value="PRX65940.1"/>
    <property type="molecule type" value="Genomic_DNA"/>
</dbReference>
<evidence type="ECO:0000256" key="11">
    <source>
        <dbReference type="ARBA" id="ARBA00023204"/>
    </source>
</evidence>
<gene>
    <name evidence="14" type="ORF">B0I32_10676</name>
</gene>
<dbReference type="InterPro" id="IPR037046">
    <property type="entry name" value="AlkA_N_sf"/>
</dbReference>
<dbReference type="InterPro" id="IPR035451">
    <property type="entry name" value="Ada-like_dom_sf"/>
</dbReference>
<dbReference type="GO" id="GO:0006307">
    <property type="term" value="P:DNA alkylation repair"/>
    <property type="evidence" value="ECO:0007669"/>
    <property type="project" value="TreeGrafter"/>
</dbReference>
<reference evidence="14 15" key="1">
    <citation type="submission" date="2018-03" db="EMBL/GenBank/DDBJ databases">
        <title>Genomic Encyclopedia of Type Strains, Phase III (KMG-III): the genomes of soil and plant-associated and newly described type strains.</title>
        <authorList>
            <person name="Whitman W."/>
        </authorList>
    </citation>
    <scope>NUCLEOTIDE SEQUENCE [LARGE SCALE GENOMIC DNA]</scope>
    <source>
        <strain evidence="14 15">CGMCC 4.7104</strain>
    </source>
</reference>
<evidence type="ECO:0000256" key="4">
    <source>
        <dbReference type="ARBA" id="ARBA00022723"/>
    </source>
</evidence>
<dbReference type="SUPFAM" id="SSF46689">
    <property type="entry name" value="Homeodomain-like"/>
    <property type="match status" value="1"/>
</dbReference>
<evidence type="ECO:0000256" key="3">
    <source>
        <dbReference type="ARBA" id="ARBA00022679"/>
    </source>
</evidence>
<dbReference type="GO" id="GO:0008168">
    <property type="term" value="F:methyltransferase activity"/>
    <property type="evidence" value="ECO:0007669"/>
    <property type="project" value="UniProtKB-KW"/>
</dbReference>
<dbReference type="GO" id="GO:0008725">
    <property type="term" value="F:DNA-3-methyladenine glycosylase activity"/>
    <property type="evidence" value="ECO:0007669"/>
    <property type="project" value="TreeGrafter"/>
</dbReference>
<keyword evidence="8" id="KW-0238">DNA-binding</keyword>
<protein>
    <submittedName>
        <fullName evidence="14">DNA-3-methyladenine glycosylase II</fullName>
    </submittedName>
</protein>
<dbReference type="Pfam" id="PF06029">
    <property type="entry name" value="AlkA_N"/>
    <property type="match status" value="1"/>
</dbReference>
<dbReference type="Pfam" id="PF02805">
    <property type="entry name" value="Ada_Zn_binding"/>
    <property type="match status" value="1"/>
</dbReference>
<name>A0A2T0N1S8_9ACTN</name>
<evidence type="ECO:0000256" key="6">
    <source>
        <dbReference type="ARBA" id="ARBA00022833"/>
    </source>
</evidence>
<comment type="caution">
    <text evidence="14">The sequence shown here is derived from an EMBL/GenBank/DDBJ whole genome shotgun (WGS) entry which is preliminary data.</text>
</comment>
<evidence type="ECO:0000313" key="15">
    <source>
        <dbReference type="Proteomes" id="UP000238312"/>
    </source>
</evidence>
<dbReference type="InterPro" id="IPR004026">
    <property type="entry name" value="Ada_DNA_repair_Zn-bd"/>
</dbReference>
<evidence type="ECO:0000256" key="1">
    <source>
        <dbReference type="ARBA" id="ARBA00001947"/>
    </source>
</evidence>
<feature type="domain" description="HTH araC/xylS-type" evidence="13">
    <location>
        <begin position="86"/>
        <end position="184"/>
    </location>
</feature>
<dbReference type="GO" id="GO:0043565">
    <property type="term" value="F:sequence-specific DNA binding"/>
    <property type="evidence" value="ECO:0007669"/>
    <property type="project" value="InterPro"/>
</dbReference>
<comment type="cofactor">
    <cofactor evidence="1">
        <name>Zn(2+)</name>
        <dbReference type="ChEBI" id="CHEBI:29105"/>
    </cofactor>
</comment>
<dbReference type="AlphaFoldDB" id="A0A2T0N1S8"/>
<sequence>MIEDELAYAAMRSRDPRFDGWFYVAVTTTRVYCRPSCPAVMPKPQHVRLFPTAAAAQVNGFRACKRCRPDAAPGSPEWNTRTDLIGRAMRLIADGIVDREGVTGLAARLGYSPRQVHRQLVAEVGAGPQALARTRRAQTARMLLESGPLPISDVAFAAGFASIRQFNDTIRQVYATTPSRLRGAGNGAQPPGVTTVRLAYRPPMDVPALLACLGARAVPGIEHYDGDAYSRSLSLPHGAGVITLRPGAGHVICALRLEDLRDLAAAVQRCRRLLDLDADQQAIDAFLGADPALGPLVAARPGLRVPGCADPGELAIRAVLSHRTRAATVRDLLAGLVSTYGTPLTTPFGAITHVFPDMSVLADTASAGRTGRELARALADGTLRLDTGCDPAQARKQLRDIPGMSRWAIACIQMRVLGDPDVLLPGLPVRRAVHRLAADPGRWRPWRSYAMRHLALIPDTSGSRPHAASATRPRLPRHHPRVTHGTTRS</sequence>
<evidence type="ECO:0000256" key="2">
    <source>
        <dbReference type="ARBA" id="ARBA00022603"/>
    </source>
</evidence>
<dbReference type="SUPFAM" id="SSF48150">
    <property type="entry name" value="DNA-glycosylase"/>
    <property type="match status" value="1"/>
</dbReference>
<dbReference type="PROSITE" id="PS00041">
    <property type="entry name" value="HTH_ARAC_FAMILY_1"/>
    <property type="match status" value="1"/>
</dbReference>
<evidence type="ECO:0000256" key="7">
    <source>
        <dbReference type="ARBA" id="ARBA00023015"/>
    </source>
</evidence>
<dbReference type="InterPro" id="IPR009057">
    <property type="entry name" value="Homeodomain-like_sf"/>
</dbReference>
<keyword evidence="7" id="KW-0805">Transcription regulation</keyword>
<keyword evidence="11" id="KW-0234">DNA repair</keyword>
<dbReference type="InterPro" id="IPR018060">
    <property type="entry name" value="HTH_AraC"/>
</dbReference>
<keyword evidence="4" id="KW-0479">Metal-binding</keyword>
<dbReference type="PANTHER" id="PTHR43003:SF13">
    <property type="entry name" value="DNA-3-METHYLADENINE GLYCOSYLASE 2"/>
    <property type="match status" value="1"/>
</dbReference>
<dbReference type="SUPFAM" id="SSF55945">
    <property type="entry name" value="TATA-box binding protein-like"/>
    <property type="match status" value="1"/>
</dbReference>
<dbReference type="Pfam" id="PF12833">
    <property type="entry name" value="HTH_18"/>
    <property type="match status" value="1"/>
</dbReference>
<keyword evidence="2" id="KW-0489">Methyltransferase</keyword>
<dbReference type="GO" id="GO:0032259">
    <property type="term" value="P:methylation"/>
    <property type="evidence" value="ECO:0007669"/>
    <property type="project" value="UniProtKB-KW"/>
</dbReference>
<keyword evidence="15" id="KW-1185">Reference proteome</keyword>
<evidence type="ECO:0000259" key="13">
    <source>
        <dbReference type="PROSITE" id="PS01124"/>
    </source>
</evidence>
<dbReference type="SMART" id="SM00342">
    <property type="entry name" value="HTH_ARAC"/>
    <property type="match status" value="1"/>
</dbReference>
<evidence type="ECO:0000256" key="8">
    <source>
        <dbReference type="ARBA" id="ARBA00023125"/>
    </source>
</evidence>
<accession>A0A2T0N1S8</accession>
<dbReference type="GO" id="GO:0043916">
    <property type="term" value="F:DNA-7-methylguanine glycosylase activity"/>
    <property type="evidence" value="ECO:0007669"/>
    <property type="project" value="TreeGrafter"/>
</dbReference>
<dbReference type="Proteomes" id="UP000238312">
    <property type="component" value="Unassembled WGS sequence"/>
</dbReference>
<keyword evidence="9" id="KW-0010">Activator</keyword>
<dbReference type="GO" id="GO:0003700">
    <property type="term" value="F:DNA-binding transcription factor activity"/>
    <property type="evidence" value="ECO:0007669"/>
    <property type="project" value="InterPro"/>
</dbReference>
<evidence type="ECO:0000256" key="10">
    <source>
        <dbReference type="ARBA" id="ARBA00023163"/>
    </source>
</evidence>
<keyword evidence="3" id="KW-0808">Transferase</keyword>
<keyword evidence="5" id="KW-0227">DNA damage</keyword>
<dbReference type="PROSITE" id="PS01124">
    <property type="entry name" value="HTH_ARAC_FAMILY_2"/>
    <property type="match status" value="1"/>
</dbReference>
<dbReference type="GO" id="GO:0006285">
    <property type="term" value="P:base-excision repair, AP site formation"/>
    <property type="evidence" value="ECO:0007669"/>
    <property type="project" value="TreeGrafter"/>
</dbReference>
<dbReference type="Gene3D" id="1.10.340.30">
    <property type="entry name" value="Hypothetical protein, domain 2"/>
    <property type="match status" value="1"/>
</dbReference>
<evidence type="ECO:0000256" key="9">
    <source>
        <dbReference type="ARBA" id="ARBA00023159"/>
    </source>
</evidence>
<dbReference type="GO" id="GO:0005737">
    <property type="term" value="C:cytoplasm"/>
    <property type="evidence" value="ECO:0007669"/>
    <property type="project" value="TreeGrafter"/>
</dbReference>
<keyword evidence="6" id="KW-0862">Zinc</keyword>
<feature type="region of interest" description="Disordered" evidence="12">
    <location>
        <begin position="460"/>
        <end position="489"/>
    </location>
</feature>
<dbReference type="GO" id="GO:0032131">
    <property type="term" value="F:alkylated DNA binding"/>
    <property type="evidence" value="ECO:0007669"/>
    <property type="project" value="TreeGrafter"/>
</dbReference>
<dbReference type="SUPFAM" id="SSF57884">
    <property type="entry name" value="Ada DNA repair protein, N-terminal domain (N-Ada 10)"/>
    <property type="match status" value="1"/>
</dbReference>
<evidence type="ECO:0000256" key="12">
    <source>
        <dbReference type="SAM" id="MobiDB-lite"/>
    </source>
</evidence>
<dbReference type="Gene3D" id="3.30.310.20">
    <property type="entry name" value="DNA-3-methyladenine glycosylase AlkA, N-terminal domain"/>
    <property type="match status" value="1"/>
</dbReference>
<dbReference type="RefSeq" id="WP_245955845.1">
    <property type="nucleotide sequence ID" value="NZ_PVNG01000006.1"/>
</dbReference>
<evidence type="ECO:0000313" key="14">
    <source>
        <dbReference type="EMBL" id="PRX65940.1"/>
    </source>
</evidence>
<keyword evidence="10" id="KW-0804">Transcription</keyword>
<dbReference type="GO" id="GO:0032993">
    <property type="term" value="C:protein-DNA complex"/>
    <property type="evidence" value="ECO:0007669"/>
    <property type="project" value="TreeGrafter"/>
</dbReference>
<dbReference type="GO" id="GO:0008270">
    <property type="term" value="F:zinc ion binding"/>
    <property type="evidence" value="ECO:0007669"/>
    <property type="project" value="InterPro"/>
</dbReference>
<dbReference type="FunFam" id="3.40.10.10:FF:000001">
    <property type="entry name" value="DNA-3-methyladenine glycosylase 2"/>
    <property type="match status" value="1"/>
</dbReference>
<dbReference type="InterPro" id="IPR011257">
    <property type="entry name" value="DNA_glycosylase"/>
</dbReference>
<dbReference type="InterPro" id="IPR018062">
    <property type="entry name" value="HTH_AraC-typ_CS"/>
</dbReference>
<dbReference type="SMART" id="SM01009">
    <property type="entry name" value="AlkA_N"/>
    <property type="match status" value="1"/>
</dbReference>
<dbReference type="PANTHER" id="PTHR43003">
    <property type="entry name" value="DNA-3-METHYLADENINE GLYCOSYLASE"/>
    <property type="match status" value="1"/>
</dbReference>
<dbReference type="InterPro" id="IPR010316">
    <property type="entry name" value="AlkA_N"/>
</dbReference>
<organism evidence="14 15">
    <name type="scientific">Nonomuraea fuscirosea</name>
    <dbReference type="NCBI Taxonomy" id="1291556"/>
    <lineage>
        <taxon>Bacteria</taxon>
        <taxon>Bacillati</taxon>
        <taxon>Actinomycetota</taxon>
        <taxon>Actinomycetes</taxon>
        <taxon>Streptosporangiales</taxon>
        <taxon>Streptosporangiaceae</taxon>
        <taxon>Nonomuraea</taxon>
    </lineage>
</organism>
<dbReference type="Gene3D" id="3.40.10.10">
    <property type="entry name" value="DNA Methylphosphotriester Repair Domain"/>
    <property type="match status" value="1"/>
</dbReference>
<dbReference type="Gene3D" id="1.10.10.60">
    <property type="entry name" value="Homeodomain-like"/>
    <property type="match status" value="1"/>
</dbReference>
<dbReference type="InterPro" id="IPR051912">
    <property type="entry name" value="Alkylbase_DNA_Glycosylase/TA"/>
</dbReference>